<dbReference type="InterPro" id="IPR017441">
    <property type="entry name" value="Protein_kinase_ATP_BS"/>
</dbReference>
<feature type="binding site" evidence="8">
    <location>
        <position position="520"/>
    </location>
    <ligand>
        <name>ATP</name>
        <dbReference type="ChEBI" id="CHEBI:30616"/>
    </ligand>
</feature>
<dbReference type="OrthoDB" id="3256376at2759"/>
<evidence type="ECO:0000256" key="2">
    <source>
        <dbReference type="ARBA" id="ARBA00022692"/>
    </source>
</evidence>
<dbReference type="Gene3D" id="1.10.510.10">
    <property type="entry name" value="Transferase(Phosphotransferase) domain 1"/>
    <property type="match status" value="1"/>
</dbReference>
<sequence>MVEFRATPITDIIQWPEKGPEPSTTNAPTSTTTRPASSAAITTPKTQTTTLTTTTPTTTTPTTTTPTTTTPTTTAPTTSTSTISIPTTTIPSTPTLRTTTPTTTTSTTPATTPTITTPTTTTTPTATSATTTTTLPPTTPTTTIGSSTLTSSITTIAPIPSIPPNEIFTACQLAEEISYISGKSVDWDTNLDKWVCLSNVTTKFTNSYIQVSNTDPSIVYYRIFKISNGWCTDPHQSRQNPCNIKCQDLLNNLEGSISCAQHILEENGFHEWPEYEIWCTNIPHNYLAECRRSPGFISTDGPETAKVFNELSQNQQITCSVHGVPPPELTWDQETTAYIDSYSGRLETNQFRERSTDGSWMVQRGLSFTEVVKSDNRGYAQNIVSNKTQEYTVTVVPAPQNSSWTTPTLISTGIALALLIPAVLVLLCHRKRLIKLGKMHDDFKYGRDDETGNNKTKRRLPFLPSEIHRTYQNINALPFPKELEIIPSRLTLNKKHVLGRGEFGIVFMGLLDGITPTAVKTAKDVSDDVKLNALLSEVKVMAYVGSHKNVAQLLGVQLVDLRKEYLVKHSDELGTTVSFDKFQDYIDPPNFVRPLSRYELLRWCHQICGAMEFLGSKKVIHGDLATRNILLDSNCVAKVSDFGLSRQMFHNYKKSVVGSGDTPLPIPWLLIEALRHLRFSIQSDIWAFGVLMWEVFTLGETPYIGINSVPEFIEYLEDGHRLEKPEYATNEM</sequence>
<name>A0A226DKT8_FOLCA</name>
<dbReference type="GO" id="GO:0007169">
    <property type="term" value="P:cell surface receptor protein tyrosine kinase signaling pathway"/>
    <property type="evidence" value="ECO:0007669"/>
    <property type="project" value="TreeGrafter"/>
</dbReference>
<dbReference type="PROSITE" id="PS51348">
    <property type="entry name" value="GLYCOSYL_HYDROL_F22_2"/>
    <property type="match status" value="1"/>
</dbReference>
<keyword evidence="5 11" id="KW-0675">Receptor</keyword>
<evidence type="ECO:0000256" key="3">
    <source>
        <dbReference type="ARBA" id="ARBA00022989"/>
    </source>
</evidence>
<dbReference type="InterPro" id="IPR050122">
    <property type="entry name" value="RTK"/>
</dbReference>
<dbReference type="GO" id="GO:0043235">
    <property type="term" value="C:receptor complex"/>
    <property type="evidence" value="ECO:0007669"/>
    <property type="project" value="TreeGrafter"/>
</dbReference>
<dbReference type="PANTHER" id="PTHR24416:SF611">
    <property type="entry name" value="TYROSINE-PROTEIN KINASE TRANSMEMBRANE RECEPTOR ROR"/>
    <property type="match status" value="1"/>
</dbReference>
<dbReference type="PANTHER" id="PTHR24416">
    <property type="entry name" value="TYROSINE-PROTEIN KINASE RECEPTOR"/>
    <property type="match status" value="1"/>
</dbReference>
<evidence type="ECO:0000259" key="10">
    <source>
        <dbReference type="PROSITE" id="PS50011"/>
    </source>
</evidence>
<dbReference type="InterPro" id="IPR001245">
    <property type="entry name" value="Ser-Thr/Tyr_kinase_cat_dom"/>
</dbReference>
<keyword evidence="8" id="KW-0067">ATP-binding</keyword>
<evidence type="ECO:0000313" key="12">
    <source>
        <dbReference type="Proteomes" id="UP000198287"/>
    </source>
</evidence>
<comment type="caution">
    <text evidence="11">The sequence shown here is derived from an EMBL/GenBank/DDBJ whole genome shotgun (WGS) entry which is preliminary data.</text>
</comment>
<gene>
    <name evidence="11" type="ORF">Fcan01_18956</name>
</gene>
<dbReference type="OMA" id="MTPWWWC"/>
<dbReference type="PROSITE" id="PS00109">
    <property type="entry name" value="PROTEIN_KINASE_TYR"/>
    <property type="match status" value="1"/>
</dbReference>
<protein>
    <submittedName>
        <fullName evidence="11">Fibroblast growth factor receptor 3</fullName>
    </submittedName>
</protein>
<keyword evidence="8" id="KW-0547">Nucleotide-binding</keyword>
<dbReference type="InterPro" id="IPR011009">
    <property type="entry name" value="Kinase-like_dom_sf"/>
</dbReference>
<dbReference type="Gene3D" id="2.60.40.10">
    <property type="entry name" value="Immunoglobulins"/>
    <property type="match status" value="1"/>
</dbReference>
<proteinExistence type="predicted"/>
<keyword evidence="2" id="KW-0812">Transmembrane</keyword>
<dbReference type="Gene3D" id="1.10.530.10">
    <property type="match status" value="1"/>
</dbReference>
<dbReference type="Gene3D" id="3.30.200.20">
    <property type="entry name" value="Phosphorylase Kinase, domain 1"/>
    <property type="match status" value="1"/>
</dbReference>
<keyword evidence="4" id="KW-0472">Membrane</keyword>
<dbReference type="InterPro" id="IPR023346">
    <property type="entry name" value="Lysozyme-like_dom_sf"/>
</dbReference>
<evidence type="ECO:0000256" key="6">
    <source>
        <dbReference type="ARBA" id="ARBA00023180"/>
    </source>
</evidence>
<keyword evidence="3" id="KW-1133">Transmembrane helix</keyword>
<feature type="domain" description="Protein kinase" evidence="10">
    <location>
        <begin position="492"/>
        <end position="732"/>
    </location>
</feature>
<dbReference type="GO" id="GO:0005886">
    <property type="term" value="C:plasma membrane"/>
    <property type="evidence" value="ECO:0007669"/>
    <property type="project" value="TreeGrafter"/>
</dbReference>
<evidence type="ECO:0000256" key="1">
    <source>
        <dbReference type="ARBA" id="ARBA00004167"/>
    </source>
</evidence>
<dbReference type="GO" id="GO:0004714">
    <property type="term" value="F:transmembrane receptor protein tyrosine kinase activity"/>
    <property type="evidence" value="ECO:0007669"/>
    <property type="project" value="UniProtKB-EC"/>
</dbReference>
<dbReference type="CDD" id="cd00192">
    <property type="entry name" value="PTKc"/>
    <property type="match status" value="1"/>
</dbReference>
<dbReference type="InterPro" id="IPR013783">
    <property type="entry name" value="Ig-like_fold"/>
</dbReference>
<keyword evidence="12" id="KW-1185">Reference proteome</keyword>
<dbReference type="SUPFAM" id="SSF56112">
    <property type="entry name" value="Protein kinase-like (PK-like)"/>
    <property type="match status" value="1"/>
</dbReference>
<dbReference type="PROSITE" id="PS50011">
    <property type="entry name" value="PROTEIN_KINASE_DOM"/>
    <property type="match status" value="1"/>
</dbReference>
<dbReference type="SUPFAM" id="SSF53955">
    <property type="entry name" value="Lysozyme-like"/>
    <property type="match status" value="1"/>
</dbReference>
<dbReference type="InterPro" id="IPR008266">
    <property type="entry name" value="Tyr_kinase_AS"/>
</dbReference>
<reference evidence="11 12" key="1">
    <citation type="submission" date="2015-12" db="EMBL/GenBank/DDBJ databases">
        <title>The genome of Folsomia candida.</title>
        <authorList>
            <person name="Faddeeva A."/>
            <person name="Derks M.F."/>
            <person name="Anvar Y."/>
            <person name="Smit S."/>
            <person name="Van Straalen N."/>
            <person name="Roelofs D."/>
        </authorList>
    </citation>
    <scope>NUCLEOTIDE SEQUENCE [LARGE SCALE GENOMIC DNA]</scope>
    <source>
        <strain evidence="11 12">VU population</strain>
        <tissue evidence="11">Whole body</tissue>
    </source>
</reference>
<dbReference type="PROSITE" id="PS00107">
    <property type="entry name" value="PROTEIN_KINASE_ATP"/>
    <property type="match status" value="1"/>
</dbReference>
<dbReference type="InterPro" id="IPR000719">
    <property type="entry name" value="Prot_kinase_dom"/>
</dbReference>
<dbReference type="AlphaFoldDB" id="A0A226DKT8"/>
<keyword evidence="6" id="KW-0325">Glycoprotein</keyword>
<dbReference type="SMART" id="SM00263">
    <property type="entry name" value="LYZ1"/>
    <property type="match status" value="1"/>
</dbReference>
<feature type="compositionally biased region" description="Low complexity" evidence="9">
    <location>
        <begin position="22"/>
        <end position="143"/>
    </location>
</feature>
<dbReference type="EMBL" id="LNIX01000016">
    <property type="protein sequence ID" value="OXA46162.1"/>
    <property type="molecule type" value="Genomic_DNA"/>
</dbReference>
<feature type="region of interest" description="Disordered" evidence="9">
    <location>
        <begin position="1"/>
        <end position="143"/>
    </location>
</feature>
<evidence type="ECO:0000256" key="7">
    <source>
        <dbReference type="ARBA" id="ARBA00051243"/>
    </source>
</evidence>
<accession>A0A226DKT8</accession>
<dbReference type="PRINTS" id="PR00109">
    <property type="entry name" value="TYRKINASE"/>
</dbReference>
<evidence type="ECO:0000256" key="5">
    <source>
        <dbReference type="ARBA" id="ARBA00023170"/>
    </source>
</evidence>
<evidence type="ECO:0000256" key="4">
    <source>
        <dbReference type="ARBA" id="ARBA00023136"/>
    </source>
</evidence>
<evidence type="ECO:0000313" key="11">
    <source>
        <dbReference type="EMBL" id="OXA46162.1"/>
    </source>
</evidence>
<organism evidence="11 12">
    <name type="scientific">Folsomia candida</name>
    <name type="common">Springtail</name>
    <dbReference type="NCBI Taxonomy" id="158441"/>
    <lineage>
        <taxon>Eukaryota</taxon>
        <taxon>Metazoa</taxon>
        <taxon>Ecdysozoa</taxon>
        <taxon>Arthropoda</taxon>
        <taxon>Hexapoda</taxon>
        <taxon>Collembola</taxon>
        <taxon>Entomobryomorpha</taxon>
        <taxon>Isotomoidea</taxon>
        <taxon>Isotomidae</taxon>
        <taxon>Proisotominae</taxon>
        <taxon>Folsomia</taxon>
    </lineage>
</organism>
<comment type="subcellular location">
    <subcellularLocation>
        <location evidence="1">Membrane</location>
        <topology evidence="1">Single-pass membrane protein</topology>
    </subcellularLocation>
</comment>
<dbReference type="InterPro" id="IPR001916">
    <property type="entry name" value="Glyco_hydro_22"/>
</dbReference>
<evidence type="ECO:0000256" key="9">
    <source>
        <dbReference type="SAM" id="MobiDB-lite"/>
    </source>
</evidence>
<dbReference type="GO" id="GO:0005524">
    <property type="term" value="F:ATP binding"/>
    <property type="evidence" value="ECO:0007669"/>
    <property type="project" value="UniProtKB-UniRule"/>
</dbReference>
<evidence type="ECO:0000256" key="8">
    <source>
        <dbReference type="PROSITE-ProRule" id="PRU10141"/>
    </source>
</evidence>
<comment type="catalytic activity">
    <reaction evidence="7">
        <text>L-tyrosyl-[protein] + ATP = O-phospho-L-tyrosyl-[protein] + ADP + H(+)</text>
        <dbReference type="Rhea" id="RHEA:10596"/>
        <dbReference type="Rhea" id="RHEA-COMP:10136"/>
        <dbReference type="Rhea" id="RHEA-COMP:20101"/>
        <dbReference type="ChEBI" id="CHEBI:15378"/>
        <dbReference type="ChEBI" id="CHEBI:30616"/>
        <dbReference type="ChEBI" id="CHEBI:46858"/>
        <dbReference type="ChEBI" id="CHEBI:61978"/>
        <dbReference type="ChEBI" id="CHEBI:456216"/>
        <dbReference type="EC" id="2.7.10.1"/>
    </reaction>
</comment>
<dbReference type="Pfam" id="PF00062">
    <property type="entry name" value="Lys"/>
    <property type="match status" value="1"/>
</dbReference>
<dbReference type="Proteomes" id="UP000198287">
    <property type="component" value="Unassembled WGS sequence"/>
</dbReference>
<dbReference type="Pfam" id="PF07714">
    <property type="entry name" value="PK_Tyr_Ser-Thr"/>
    <property type="match status" value="1"/>
</dbReference>